<name>A0ABS7QL69_9ACTN</name>
<gene>
    <name evidence="1" type="primary">tgmA</name>
    <name evidence="1" type="ORF">K7472_00950</name>
</gene>
<comment type="caution">
    <text evidence="1">The sequence shown here is derived from an EMBL/GenBank/DDBJ whole genome shotgun (WGS) entry which is preliminary data.</text>
</comment>
<evidence type="ECO:0000313" key="1">
    <source>
        <dbReference type="EMBL" id="MBY8883414.1"/>
    </source>
</evidence>
<dbReference type="RefSeq" id="WP_222973001.1">
    <property type="nucleotide sequence ID" value="NZ_JAINVZ010000001.1"/>
</dbReference>
<proteinExistence type="predicted"/>
<sequence length="61" mass="6387">MPFALTYARSPIPEPVTSYAYDPDQQLNVLADGSPAVLDVAMLLAAGSTTSTAGSKTHFDD</sequence>
<accession>A0ABS7QL69</accession>
<protein>
    <submittedName>
        <fullName evidence="1">ATP-grasp-modified RiPP</fullName>
    </submittedName>
</protein>
<dbReference type="InterPro" id="IPR025744">
    <property type="entry name" value="Rbsml_synth_pep_Strp"/>
</dbReference>
<organism evidence="1 2">
    <name type="scientific">Streptantibioticus parmotrematis</name>
    <dbReference type="NCBI Taxonomy" id="2873249"/>
    <lineage>
        <taxon>Bacteria</taxon>
        <taxon>Bacillati</taxon>
        <taxon>Actinomycetota</taxon>
        <taxon>Actinomycetes</taxon>
        <taxon>Kitasatosporales</taxon>
        <taxon>Streptomycetaceae</taxon>
        <taxon>Streptantibioticus</taxon>
    </lineage>
</organism>
<dbReference type="InterPro" id="IPR026496">
    <property type="entry name" value="GRASP_targ"/>
</dbReference>
<dbReference type="NCBIfam" id="TIGR04186">
    <property type="entry name" value="GRASP_targ"/>
    <property type="match status" value="1"/>
</dbReference>
<dbReference type="Pfam" id="PF14404">
    <property type="entry name" value="Strep_pep"/>
    <property type="match status" value="1"/>
</dbReference>
<keyword evidence="2" id="KW-1185">Reference proteome</keyword>
<reference evidence="1 2" key="1">
    <citation type="submission" date="2021-08" db="EMBL/GenBank/DDBJ databases">
        <title>Streptomyces sp. PTM05 isolated from lichen.</title>
        <authorList>
            <person name="Somphong A."/>
            <person name="Phongsopitanun W."/>
            <person name="Tanasupawat S."/>
        </authorList>
    </citation>
    <scope>NUCLEOTIDE SEQUENCE [LARGE SCALE GENOMIC DNA]</scope>
    <source>
        <strain evidence="1 2">Ptm05</strain>
    </source>
</reference>
<dbReference type="EMBL" id="JAINVZ010000001">
    <property type="protein sequence ID" value="MBY8883414.1"/>
    <property type="molecule type" value="Genomic_DNA"/>
</dbReference>
<evidence type="ECO:0000313" key="2">
    <source>
        <dbReference type="Proteomes" id="UP001198565"/>
    </source>
</evidence>
<dbReference type="Proteomes" id="UP001198565">
    <property type="component" value="Unassembled WGS sequence"/>
</dbReference>